<feature type="transmembrane region" description="Helical" evidence="7">
    <location>
        <begin position="382"/>
        <end position="406"/>
    </location>
</feature>
<feature type="transmembrane region" description="Helical" evidence="7">
    <location>
        <begin position="115"/>
        <end position="135"/>
    </location>
</feature>
<dbReference type="InterPro" id="IPR050833">
    <property type="entry name" value="Poly_Biosynth_Transport"/>
</dbReference>
<feature type="transmembrane region" description="Helical" evidence="7">
    <location>
        <begin position="326"/>
        <end position="349"/>
    </location>
</feature>
<keyword evidence="9" id="KW-1185">Reference proteome</keyword>
<dbReference type="KEGG" id="bfc:BacF7301_20005"/>
<comment type="similarity">
    <text evidence="2">Belongs to the polysaccharide synthase family.</text>
</comment>
<comment type="subcellular location">
    <subcellularLocation>
        <location evidence="1">Cell membrane</location>
        <topology evidence="1">Multi-pass membrane protein</topology>
    </subcellularLocation>
</comment>
<feature type="transmembrane region" description="Helical" evidence="7">
    <location>
        <begin position="80"/>
        <end position="103"/>
    </location>
</feature>
<keyword evidence="5 7" id="KW-1133">Transmembrane helix</keyword>
<dbReference type="PANTHER" id="PTHR30250">
    <property type="entry name" value="PST FAMILY PREDICTED COLANIC ACID TRANSPORTER"/>
    <property type="match status" value="1"/>
</dbReference>
<evidence type="ECO:0000313" key="8">
    <source>
        <dbReference type="EMBL" id="QIU96292.1"/>
    </source>
</evidence>
<dbReference type="AlphaFoldDB" id="A0A6H0KSG3"/>
<feature type="transmembrane region" description="Helical" evidence="7">
    <location>
        <begin position="418"/>
        <end position="435"/>
    </location>
</feature>
<evidence type="ECO:0000256" key="1">
    <source>
        <dbReference type="ARBA" id="ARBA00004651"/>
    </source>
</evidence>
<dbReference type="PANTHER" id="PTHR30250:SF10">
    <property type="entry name" value="LIPOPOLYSACCHARIDE BIOSYNTHESIS PROTEIN WZXC"/>
    <property type="match status" value="1"/>
</dbReference>
<keyword evidence="4 7" id="KW-0812">Transmembrane</keyword>
<accession>A0A6H0KSG3</accession>
<feature type="transmembrane region" description="Helical" evidence="7">
    <location>
        <begin position="356"/>
        <end position="376"/>
    </location>
</feature>
<dbReference type="GO" id="GO:0005886">
    <property type="term" value="C:plasma membrane"/>
    <property type="evidence" value="ECO:0007669"/>
    <property type="project" value="UniProtKB-SubCell"/>
</dbReference>
<feature type="transmembrane region" description="Helical" evidence="7">
    <location>
        <begin position="44"/>
        <end position="68"/>
    </location>
</feature>
<evidence type="ECO:0000256" key="4">
    <source>
        <dbReference type="ARBA" id="ARBA00022692"/>
    </source>
</evidence>
<dbReference type="RefSeq" id="WP_167965612.1">
    <property type="nucleotide sequence ID" value="NZ_CP050831.1"/>
</dbReference>
<name>A0A6H0KSG3_9BACE</name>
<feature type="transmembrane region" description="Helical" evidence="7">
    <location>
        <begin position="20"/>
        <end position="38"/>
    </location>
</feature>
<dbReference type="EMBL" id="CP050831">
    <property type="protein sequence ID" value="QIU96292.1"/>
    <property type="molecule type" value="Genomic_DNA"/>
</dbReference>
<evidence type="ECO:0000313" key="9">
    <source>
        <dbReference type="Proteomes" id="UP000501780"/>
    </source>
</evidence>
<evidence type="ECO:0000256" key="6">
    <source>
        <dbReference type="ARBA" id="ARBA00023136"/>
    </source>
</evidence>
<dbReference type="Pfam" id="PF13440">
    <property type="entry name" value="Polysacc_synt_3"/>
    <property type="match status" value="1"/>
</dbReference>
<keyword evidence="6 7" id="KW-0472">Membrane</keyword>
<protein>
    <submittedName>
        <fullName evidence="8">Lipopolysaccharide biosynthesis protein</fullName>
    </submittedName>
</protein>
<feature type="transmembrane region" description="Helical" evidence="7">
    <location>
        <begin position="285"/>
        <end position="306"/>
    </location>
</feature>
<sequence>MSNIRQEMKKGLFWTALDKYSGQIIGIVISMILARLLTPYDYGVVATASVLLGFLSIFTSAGIGPAIIQRNDLSQDDLNNIFTFSIILGLVIGSVSFGSSWVIADFYGTPLLTPVIQILSVGLFFGTINMVPAALMSKNKRFKEMATRSLAFQVLFGVIGIISAFLGAGVYALVCPQIFASLCTFLYNNHFYPVRISSRFHVEPIKRIISFSSFVFLSEFTNYFARNLDKLIIGKTISANALGYYEKSYRLMQMPLNNVSSVIYPVLQPIMTSLQNDMKEMSTKYAKIVSIIASVGFPIAVILYFTGQEIMVVMFGEVWLPAVPTFKILALSIPTMLICNPNGAIFLSCNASKQMFYVTIINTCLTVIGFIVAAVFGGTIEAIAWGWTGSGILATFNSYFQLYVLVMHQSLIPVLKSLIKPVINACILIVVYMLYDILMPSSWFMIAHLILKCVLGLMIVLSFLRCTNQFDVIAFAKSRIK</sequence>
<keyword evidence="3" id="KW-1003">Cell membrane</keyword>
<evidence type="ECO:0000256" key="2">
    <source>
        <dbReference type="ARBA" id="ARBA00007430"/>
    </source>
</evidence>
<feature type="transmembrane region" description="Helical" evidence="7">
    <location>
        <begin position="155"/>
        <end position="188"/>
    </location>
</feature>
<dbReference type="Proteomes" id="UP000501780">
    <property type="component" value="Chromosome"/>
</dbReference>
<reference evidence="8 9" key="1">
    <citation type="submission" date="2020-03" db="EMBL/GenBank/DDBJ databases">
        <title>Genomic analysis of Bacteroides faecium CBA7301.</title>
        <authorList>
            <person name="Kim J."/>
            <person name="Roh S.W."/>
        </authorList>
    </citation>
    <scope>NUCLEOTIDE SEQUENCE [LARGE SCALE GENOMIC DNA]</scope>
    <source>
        <strain evidence="8 9">CBA7301</strain>
    </source>
</reference>
<organism evidence="8 9">
    <name type="scientific">Bacteroides faecium</name>
    <dbReference type="NCBI Taxonomy" id="2715212"/>
    <lineage>
        <taxon>Bacteria</taxon>
        <taxon>Pseudomonadati</taxon>
        <taxon>Bacteroidota</taxon>
        <taxon>Bacteroidia</taxon>
        <taxon>Bacteroidales</taxon>
        <taxon>Bacteroidaceae</taxon>
        <taxon>Bacteroides</taxon>
    </lineage>
</organism>
<feature type="transmembrane region" description="Helical" evidence="7">
    <location>
        <begin position="441"/>
        <end position="464"/>
    </location>
</feature>
<evidence type="ECO:0000256" key="5">
    <source>
        <dbReference type="ARBA" id="ARBA00022989"/>
    </source>
</evidence>
<gene>
    <name evidence="8" type="ORF">BacF7301_20005</name>
</gene>
<dbReference type="CDD" id="cd13127">
    <property type="entry name" value="MATE_tuaB_like"/>
    <property type="match status" value="1"/>
</dbReference>
<proteinExistence type="inferred from homology"/>
<evidence type="ECO:0000256" key="3">
    <source>
        <dbReference type="ARBA" id="ARBA00022475"/>
    </source>
</evidence>
<evidence type="ECO:0000256" key="7">
    <source>
        <dbReference type="SAM" id="Phobius"/>
    </source>
</evidence>